<protein>
    <submittedName>
        <fullName evidence="1">Uncharacterized protein</fullName>
    </submittedName>
</protein>
<evidence type="ECO:0000313" key="2">
    <source>
        <dbReference type="Proteomes" id="UP000009168"/>
    </source>
</evidence>
<dbReference type="KEGG" id="tet:TTHERM_00649350"/>
<gene>
    <name evidence="1" type="ORF">TTHERM_00649350</name>
</gene>
<dbReference type="InParanoid" id="I7MCR1"/>
<dbReference type="HOGENOM" id="CLU_574275_0_0_1"/>
<reference evidence="2" key="1">
    <citation type="journal article" date="2006" name="PLoS Biol.">
        <title>Macronuclear genome sequence of the ciliate Tetrahymena thermophila, a model eukaryote.</title>
        <authorList>
            <person name="Eisen J.A."/>
            <person name="Coyne R.S."/>
            <person name="Wu M."/>
            <person name="Wu D."/>
            <person name="Thiagarajan M."/>
            <person name="Wortman J.R."/>
            <person name="Badger J.H."/>
            <person name="Ren Q."/>
            <person name="Amedeo P."/>
            <person name="Jones K.M."/>
            <person name="Tallon L.J."/>
            <person name="Delcher A.L."/>
            <person name="Salzberg S.L."/>
            <person name="Silva J.C."/>
            <person name="Haas B.J."/>
            <person name="Majoros W.H."/>
            <person name="Farzad M."/>
            <person name="Carlton J.M."/>
            <person name="Smith R.K. Jr."/>
            <person name="Garg J."/>
            <person name="Pearlman R.E."/>
            <person name="Karrer K.M."/>
            <person name="Sun L."/>
            <person name="Manning G."/>
            <person name="Elde N.C."/>
            <person name="Turkewitz A.P."/>
            <person name="Asai D.J."/>
            <person name="Wilkes D.E."/>
            <person name="Wang Y."/>
            <person name="Cai H."/>
            <person name="Collins K."/>
            <person name="Stewart B.A."/>
            <person name="Lee S.R."/>
            <person name="Wilamowska K."/>
            <person name="Weinberg Z."/>
            <person name="Ruzzo W.L."/>
            <person name="Wloga D."/>
            <person name="Gaertig J."/>
            <person name="Frankel J."/>
            <person name="Tsao C.-C."/>
            <person name="Gorovsky M.A."/>
            <person name="Keeling P.J."/>
            <person name="Waller R.F."/>
            <person name="Patron N.J."/>
            <person name="Cherry J.M."/>
            <person name="Stover N.A."/>
            <person name="Krieger C.J."/>
            <person name="del Toro C."/>
            <person name="Ryder H.F."/>
            <person name="Williamson S.C."/>
            <person name="Barbeau R.A."/>
            <person name="Hamilton E.P."/>
            <person name="Orias E."/>
        </authorList>
    </citation>
    <scope>NUCLEOTIDE SEQUENCE [LARGE SCALE GENOMIC DNA]</scope>
    <source>
        <strain evidence="2">SB210</strain>
    </source>
</reference>
<dbReference type="Proteomes" id="UP000009168">
    <property type="component" value="Unassembled WGS sequence"/>
</dbReference>
<accession>I7MCR1</accession>
<proteinExistence type="predicted"/>
<name>I7MCR1_TETTS</name>
<keyword evidence="2" id="KW-1185">Reference proteome</keyword>
<dbReference type="EMBL" id="GG662698">
    <property type="protein sequence ID" value="EAR84666.1"/>
    <property type="molecule type" value="Genomic_DNA"/>
</dbReference>
<dbReference type="RefSeq" id="XP_001032329.1">
    <property type="nucleotide sequence ID" value="XM_001032329.1"/>
</dbReference>
<sequence>MNKRSSRQSSKCEEILTYEEEIPLESISKKLFKSQNQTKITNSTRNTEQEDTKEHVKMSLKDLKNLKNLRKTQEKILINIENENIQNHVQELLQKFDSPFCGNCLKRRADKICVNKHCGIERYMQLICGKCHQDEHQKSVKKSEIDIEEYFIKLAKFLNEQKYNEKLNNQKIDIDNLDTIFDEIDNFRQKLDYLKQKIQCEIESYVAPQGMQAELQNTIVNALSLFQNQNIQEQLNKMKNSIIFSKNKFIWNDAIQKFSSFAKVFKDLEDIKISTNKKISKSFIGGFNIDLSQIVTKICPQLSSSDYGNNSQKEIKVNDQGEIKISSNNPDYETQYYIDLPLQKEKKYIIRFRFDQNIADYLYIGVIKKSVVEFYGVTQTNINNFYIAFQDESYNIQVVKGSNLSYICQQGLKIEMRIDLENNYIDYYDYPEVKNINAINGQFKFSDEEYVLAFYFSNSHITIENIQEVSSFEQIT</sequence>
<dbReference type="CDD" id="cd19757">
    <property type="entry name" value="Bbox1"/>
    <property type="match status" value="1"/>
</dbReference>
<organism evidence="1 2">
    <name type="scientific">Tetrahymena thermophila (strain SB210)</name>
    <dbReference type="NCBI Taxonomy" id="312017"/>
    <lineage>
        <taxon>Eukaryota</taxon>
        <taxon>Sar</taxon>
        <taxon>Alveolata</taxon>
        <taxon>Ciliophora</taxon>
        <taxon>Intramacronucleata</taxon>
        <taxon>Oligohymenophorea</taxon>
        <taxon>Hymenostomatida</taxon>
        <taxon>Tetrahymenina</taxon>
        <taxon>Tetrahymenidae</taxon>
        <taxon>Tetrahymena</taxon>
    </lineage>
</organism>
<dbReference type="GeneID" id="7830452"/>
<evidence type="ECO:0000313" key="1">
    <source>
        <dbReference type="EMBL" id="EAR84666.1"/>
    </source>
</evidence>
<dbReference type="AlphaFoldDB" id="I7MCR1"/>